<dbReference type="CDD" id="cd18793">
    <property type="entry name" value="SF2_C_SNF"/>
    <property type="match status" value="1"/>
</dbReference>
<dbReference type="Proteomes" id="UP000824890">
    <property type="component" value="Unassembled WGS sequence"/>
</dbReference>
<organism evidence="5 6">
    <name type="scientific">Brassica napus</name>
    <name type="common">Rape</name>
    <dbReference type="NCBI Taxonomy" id="3708"/>
    <lineage>
        <taxon>Eukaryota</taxon>
        <taxon>Viridiplantae</taxon>
        <taxon>Streptophyta</taxon>
        <taxon>Embryophyta</taxon>
        <taxon>Tracheophyta</taxon>
        <taxon>Spermatophyta</taxon>
        <taxon>Magnoliopsida</taxon>
        <taxon>eudicotyledons</taxon>
        <taxon>Gunneridae</taxon>
        <taxon>Pentapetalae</taxon>
        <taxon>rosids</taxon>
        <taxon>malvids</taxon>
        <taxon>Brassicales</taxon>
        <taxon>Brassicaceae</taxon>
        <taxon>Brassiceae</taxon>
        <taxon>Brassica</taxon>
    </lineage>
</organism>
<evidence type="ECO:0000259" key="4">
    <source>
        <dbReference type="PROSITE" id="PS51194"/>
    </source>
</evidence>
<dbReference type="PANTHER" id="PTHR45629:SF7">
    <property type="entry name" value="DNA EXCISION REPAIR PROTEIN ERCC-6-RELATED"/>
    <property type="match status" value="1"/>
</dbReference>
<dbReference type="PROSITE" id="PS51192">
    <property type="entry name" value="HELICASE_ATP_BIND_1"/>
    <property type="match status" value="1"/>
</dbReference>
<evidence type="ECO:0008006" key="7">
    <source>
        <dbReference type="Google" id="ProtNLM"/>
    </source>
</evidence>
<gene>
    <name evidence="5" type="ORF">HID58_067722</name>
</gene>
<evidence type="ECO:0000313" key="5">
    <source>
        <dbReference type="EMBL" id="KAH0880328.1"/>
    </source>
</evidence>
<dbReference type="CDD" id="cd18004">
    <property type="entry name" value="DEXHc_RAD54"/>
    <property type="match status" value="1"/>
</dbReference>
<dbReference type="SMART" id="SM00490">
    <property type="entry name" value="HELICc"/>
    <property type="match status" value="1"/>
</dbReference>
<dbReference type="InterPro" id="IPR000330">
    <property type="entry name" value="SNF2_N"/>
</dbReference>
<keyword evidence="6" id="KW-1185">Reference proteome</keyword>
<feature type="region of interest" description="Disordered" evidence="2">
    <location>
        <begin position="775"/>
        <end position="821"/>
    </location>
</feature>
<dbReference type="InterPro" id="IPR038718">
    <property type="entry name" value="SNF2-like_sf"/>
</dbReference>
<dbReference type="InterPro" id="IPR014001">
    <property type="entry name" value="Helicase_ATP-bd"/>
</dbReference>
<dbReference type="InterPro" id="IPR027417">
    <property type="entry name" value="P-loop_NTPase"/>
</dbReference>
<dbReference type="PROSITE" id="PS51194">
    <property type="entry name" value="HELICASE_CTER"/>
    <property type="match status" value="1"/>
</dbReference>
<evidence type="ECO:0000259" key="3">
    <source>
        <dbReference type="PROSITE" id="PS51192"/>
    </source>
</evidence>
<feature type="region of interest" description="Disordered" evidence="2">
    <location>
        <begin position="1"/>
        <end position="57"/>
    </location>
</feature>
<keyword evidence="1" id="KW-0378">Hydrolase</keyword>
<evidence type="ECO:0000256" key="2">
    <source>
        <dbReference type="SAM" id="MobiDB-lite"/>
    </source>
</evidence>
<feature type="domain" description="Helicase C-terminal" evidence="4">
    <location>
        <begin position="515"/>
        <end position="676"/>
    </location>
</feature>
<name>A0ABQ7ZJS7_BRANA</name>
<feature type="compositionally biased region" description="Acidic residues" evidence="2">
    <location>
        <begin position="21"/>
        <end position="47"/>
    </location>
</feature>
<feature type="compositionally biased region" description="Polar residues" evidence="2">
    <location>
        <begin position="788"/>
        <end position="798"/>
    </location>
</feature>
<dbReference type="Gene3D" id="3.40.50.300">
    <property type="entry name" value="P-loop containing nucleotide triphosphate hydrolases"/>
    <property type="match status" value="1"/>
</dbReference>
<dbReference type="InterPro" id="IPR049730">
    <property type="entry name" value="SNF2/RAD54-like_C"/>
</dbReference>
<dbReference type="InterPro" id="IPR050496">
    <property type="entry name" value="SNF2_RAD54_helicase_repair"/>
</dbReference>
<sequence length="860" mass="95887">VASLPSSRMEEEDQVVISSSDSEDSSDSYEEESQDSEGEYENSDCEDLAAVSPPSDADRKFKNVNDLLRGNLVVQRQPLLPRVLSVSEGAAVCRKPFKPPCSHGYNTTGQLSRRLSARKRFVPWGSSSPVVVVLPTKLNESTTIEKDEEEEVVSLPPEVEPLVLWQLDESDDAMRISVHPLLVRFLRPHQREGVQFMFDCVSGLHGSENINGCILADDMGLGKTLQSITLLYTLLCQGFDGTPMVKKAIIVTPTSLVSNWEAEIKKWVGDRIQLIALCESTRDDVLSGIDSFTRPRSALQVLIISYETFRMHSSKFGQTGSCDLLICDEAHRLKNDQTLTNKALASLTCKRRVLLSGTPMQNDLEEFFAMVNFTNPGSLGDAAHFRHYFEAPIICGREPTATEEEKNLAAARSTELSSKVNQFILRRTNALLSNHLPPKIIEVVCCKMTTLQSTLYNHFISSKNLIYDTIKSKSPGTIGFEDFLEFFPAEMFSGRSGAWTGGDGAWVELSGKMHVLSRLLANLRRNTDDRIVLVSNYTQTLDLFAQLCRERRYPYLRLDGSTSISKRQKLVNRLNDPTKDEFAFLLSSKAGGCGLNLIGANRLVLFDPDWNPANDKQAAARVWRDGQKKRVYVYRFLSTGTIEEKGNLLSTEDLRDLFSFHGDVRSEIHGKMSCSRCQNDASGTENTEEGNENNLDDSACQTDQEDIGGFANDAGCLHSLKISERQVGTPLEEDLASWGHHFTSKSVPDTILQASAGDEVTFVFTNQVDGKLIPIKSNPSPKPEVTELNRNQAVSNRGFNKPQQRPREPLQPLSPNETNKRVKLSTYKRLHCTSNTDGAQMQMPLPRPNQVSVNHDDDFV</sequence>
<feature type="region of interest" description="Disordered" evidence="2">
    <location>
        <begin position="675"/>
        <end position="697"/>
    </location>
</feature>
<evidence type="ECO:0000256" key="1">
    <source>
        <dbReference type="ARBA" id="ARBA00022801"/>
    </source>
</evidence>
<dbReference type="SUPFAM" id="SSF52540">
    <property type="entry name" value="P-loop containing nucleoside triphosphate hydrolases"/>
    <property type="match status" value="2"/>
</dbReference>
<feature type="domain" description="Helicase ATP-binding" evidence="3">
    <location>
        <begin position="204"/>
        <end position="377"/>
    </location>
</feature>
<comment type="caution">
    <text evidence="5">The sequence shown here is derived from an EMBL/GenBank/DDBJ whole genome shotgun (WGS) entry which is preliminary data.</text>
</comment>
<protein>
    <recommendedName>
        <fullName evidence="7">Protein CHROMATIN REMODELING 25</fullName>
    </recommendedName>
</protein>
<feature type="compositionally biased region" description="Acidic residues" evidence="2">
    <location>
        <begin position="686"/>
        <end position="695"/>
    </location>
</feature>
<feature type="region of interest" description="Disordered" evidence="2">
    <location>
        <begin position="834"/>
        <end position="860"/>
    </location>
</feature>
<dbReference type="Pfam" id="PF00176">
    <property type="entry name" value="SNF2-rel_dom"/>
    <property type="match status" value="1"/>
</dbReference>
<accession>A0ABQ7ZJS7</accession>
<feature type="non-terminal residue" evidence="5">
    <location>
        <position position="1"/>
    </location>
</feature>
<dbReference type="InterPro" id="IPR001650">
    <property type="entry name" value="Helicase_C-like"/>
</dbReference>
<evidence type="ECO:0000313" key="6">
    <source>
        <dbReference type="Proteomes" id="UP000824890"/>
    </source>
</evidence>
<dbReference type="EMBL" id="JAGKQM010000015">
    <property type="protein sequence ID" value="KAH0880328.1"/>
    <property type="molecule type" value="Genomic_DNA"/>
</dbReference>
<reference evidence="5 6" key="1">
    <citation type="submission" date="2021-05" db="EMBL/GenBank/DDBJ databases">
        <title>Genome Assembly of Synthetic Allotetraploid Brassica napus Reveals Homoeologous Exchanges between Subgenomes.</title>
        <authorList>
            <person name="Davis J.T."/>
        </authorList>
    </citation>
    <scope>NUCLEOTIDE SEQUENCE [LARGE SCALE GENOMIC DNA]</scope>
    <source>
        <strain evidence="6">cv. Da-Ae</strain>
        <tissue evidence="5">Seedling</tissue>
    </source>
</reference>
<dbReference type="Pfam" id="PF00271">
    <property type="entry name" value="Helicase_C"/>
    <property type="match status" value="1"/>
</dbReference>
<dbReference type="SMART" id="SM00487">
    <property type="entry name" value="DEXDc"/>
    <property type="match status" value="1"/>
</dbReference>
<dbReference type="PANTHER" id="PTHR45629">
    <property type="entry name" value="SNF2/RAD54 FAMILY MEMBER"/>
    <property type="match status" value="1"/>
</dbReference>
<dbReference type="Gene3D" id="3.40.50.10810">
    <property type="entry name" value="Tandem AAA-ATPase domain"/>
    <property type="match status" value="1"/>
</dbReference>
<proteinExistence type="predicted"/>